<reference evidence="2 3" key="1">
    <citation type="submission" date="2020-03" db="EMBL/GenBank/DDBJ databases">
        <title>Draft genome sequence of environmentally isolated cultures.</title>
        <authorList>
            <person name="Wilson H.S."/>
            <person name="De Leon M.E."/>
        </authorList>
    </citation>
    <scope>NUCLEOTIDE SEQUENCE [LARGE SCALE GENOMIC DNA]</scope>
    <source>
        <strain evidence="2 3">HSC-31F16</strain>
    </source>
</reference>
<dbReference type="Pfam" id="PF13683">
    <property type="entry name" value="rve_3"/>
    <property type="match status" value="1"/>
</dbReference>
<name>A0ABX0L8X2_9NEIS</name>
<dbReference type="Proteomes" id="UP001515641">
    <property type="component" value="Unassembled WGS sequence"/>
</dbReference>
<evidence type="ECO:0000313" key="3">
    <source>
        <dbReference type="Proteomes" id="UP001515641"/>
    </source>
</evidence>
<gene>
    <name evidence="2" type="ORF">HA052_18760</name>
</gene>
<comment type="caution">
    <text evidence="2">The sequence shown here is derived from an EMBL/GenBank/DDBJ whole genome shotgun (WGS) entry which is preliminary data.</text>
</comment>
<proteinExistence type="predicted"/>
<organism evidence="2 3">
    <name type="scientific">Chromobacterium fluminis</name>
    <dbReference type="NCBI Taxonomy" id="3044269"/>
    <lineage>
        <taxon>Bacteria</taxon>
        <taxon>Pseudomonadati</taxon>
        <taxon>Pseudomonadota</taxon>
        <taxon>Betaproteobacteria</taxon>
        <taxon>Neisseriales</taxon>
        <taxon>Chromobacteriaceae</taxon>
        <taxon>Chromobacterium</taxon>
    </lineage>
</organism>
<evidence type="ECO:0000313" key="2">
    <source>
        <dbReference type="EMBL" id="NHR07235.1"/>
    </source>
</evidence>
<dbReference type="InterPro" id="IPR001584">
    <property type="entry name" value="Integrase_cat-core"/>
</dbReference>
<feature type="domain" description="Integrase catalytic" evidence="1">
    <location>
        <begin position="4"/>
        <end position="34"/>
    </location>
</feature>
<evidence type="ECO:0000259" key="1">
    <source>
        <dbReference type="Pfam" id="PF13683"/>
    </source>
</evidence>
<sequence length="42" mass="4795">MSLDSLAEARQIIAAWGYDCNQVRPRSSIGRIPPEEFAARYR</sequence>
<keyword evidence="3" id="KW-1185">Reference proteome</keyword>
<accession>A0ABX0L8X2</accession>
<protein>
    <submittedName>
        <fullName evidence="2">Transposase</fullName>
    </submittedName>
</protein>
<dbReference type="EMBL" id="JAAOMA010000031">
    <property type="protein sequence ID" value="NHR07235.1"/>
    <property type="molecule type" value="Genomic_DNA"/>
</dbReference>